<dbReference type="Gene3D" id="1.10.287.1490">
    <property type="match status" value="1"/>
</dbReference>
<dbReference type="AlphaFoldDB" id="A0A382BA86"/>
<dbReference type="PANTHER" id="PTHR39082:SF1">
    <property type="entry name" value="SCAVENGER RECEPTOR CLASS A MEMBER 3"/>
    <property type="match status" value="1"/>
</dbReference>
<reference evidence="4" key="1">
    <citation type="submission" date="2018-05" db="EMBL/GenBank/DDBJ databases">
        <authorList>
            <person name="Lanie J.A."/>
            <person name="Ng W.-L."/>
            <person name="Kazmierczak K.M."/>
            <person name="Andrzejewski T.M."/>
            <person name="Davidsen T.M."/>
            <person name="Wayne K.J."/>
            <person name="Tettelin H."/>
            <person name="Glass J.I."/>
            <person name="Rusch D."/>
            <person name="Podicherti R."/>
            <person name="Tsui H.-C.T."/>
            <person name="Winkler M.E."/>
        </authorList>
    </citation>
    <scope>NUCLEOTIDE SEQUENCE</scope>
</reference>
<feature type="domain" description="CT398-like coiled coil hairpin" evidence="3">
    <location>
        <begin position="9"/>
        <end position="183"/>
    </location>
</feature>
<accession>A0A382BA86</accession>
<dbReference type="InterPro" id="IPR052376">
    <property type="entry name" value="Oxidative_Scav/Glycosyltrans"/>
</dbReference>
<proteinExistence type="predicted"/>
<dbReference type="InterPro" id="IPR056003">
    <property type="entry name" value="CT398_CC_hairpin"/>
</dbReference>
<name>A0A382BA86_9ZZZZ</name>
<gene>
    <name evidence="4" type="ORF">METZ01_LOCUS163066</name>
</gene>
<evidence type="ECO:0000313" key="4">
    <source>
        <dbReference type="EMBL" id="SVB10212.1"/>
    </source>
</evidence>
<organism evidence="4">
    <name type="scientific">marine metagenome</name>
    <dbReference type="NCBI Taxonomy" id="408172"/>
    <lineage>
        <taxon>unclassified sequences</taxon>
        <taxon>metagenomes</taxon>
        <taxon>ecological metagenomes</taxon>
    </lineage>
</organism>
<feature type="domain" description="C4-type zinc ribbon" evidence="2">
    <location>
        <begin position="196"/>
        <end position="227"/>
    </location>
</feature>
<feature type="coiled-coil region" evidence="1">
    <location>
        <begin position="58"/>
        <end position="161"/>
    </location>
</feature>
<dbReference type="Pfam" id="PF02591">
    <property type="entry name" value="Zn_ribbon_9"/>
    <property type="match status" value="1"/>
</dbReference>
<dbReference type="EMBL" id="UINC01028724">
    <property type="protein sequence ID" value="SVB10212.1"/>
    <property type="molecule type" value="Genomic_DNA"/>
</dbReference>
<evidence type="ECO:0000259" key="3">
    <source>
        <dbReference type="Pfam" id="PF24481"/>
    </source>
</evidence>
<dbReference type="PANTHER" id="PTHR39082">
    <property type="entry name" value="PHOSPHOLIPASE C-BETA-2-RELATED"/>
    <property type="match status" value="1"/>
</dbReference>
<protein>
    <submittedName>
        <fullName evidence="4">Uncharacterized protein</fullName>
    </submittedName>
</protein>
<keyword evidence="1" id="KW-0175">Coiled coil</keyword>
<evidence type="ECO:0000259" key="2">
    <source>
        <dbReference type="Pfam" id="PF02591"/>
    </source>
</evidence>
<dbReference type="InterPro" id="IPR003743">
    <property type="entry name" value="Zf-RING_7"/>
</dbReference>
<sequence>MSMQHLIELQEIDNQLQDLNSLLGDLPKRVNEMNQEEDVLSTNLEKNKIHLKEIRVEFHKSEVKVEEIDNKIDKIKDQLFLVTNNKQYDALMHEIDYLKEEKSRIESEILIFLGEKDELKNNIENEEIQLKSLADELVNRKKKLETVLSKSADEKSVLEQKRQKKVQQIDSNTIALYNQVSAARDGLAVIHLSGNSCGGCGAAITMQTISEIRSNNTIYRCDICSRFVYSNQNSIN</sequence>
<dbReference type="Pfam" id="PF24481">
    <property type="entry name" value="CT398_CC"/>
    <property type="match status" value="1"/>
</dbReference>
<evidence type="ECO:0000256" key="1">
    <source>
        <dbReference type="SAM" id="Coils"/>
    </source>
</evidence>